<evidence type="ECO:0000313" key="5">
    <source>
        <dbReference type="EMBL" id="BAU29751.1"/>
    </source>
</evidence>
<sequence>MKKTTSTEPSVCHLPAEEVHSLRKELAPRPIEHLAALFKGLADANRVKIGYILTRHEELCVHDIADLASISVANASHHLRLMRTLGLTKTRKEGTTVFYSLTDDHVHRILLLGMDHIEEGKHHEDYTE</sequence>
<keyword evidence="2" id="KW-0238">DNA-binding</keyword>
<dbReference type="InterPro" id="IPR001845">
    <property type="entry name" value="HTH_ArsR_DNA-bd_dom"/>
</dbReference>
<dbReference type="PROSITE" id="PS50987">
    <property type="entry name" value="HTH_ARSR_2"/>
    <property type="match status" value="1"/>
</dbReference>
<dbReference type="InterPro" id="IPR051011">
    <property type="entry name" value="Metal_resp_trans_reg"/>
</dbReference>
<dbReference type="OrthoDB" id="9794330at2"/>
<evidence type="ECO:0000256" key="2">
    <source>
        <dbReference type="ARBA" id="ARBA00023125"/>
    </source>
</evidence>
<organism evidence="5 6">
    <name type="scientific">Aneurinibacillus soli</name>
    <dbReference type="NCBI Taxonomy" id="1500254"/>
    <lineage>
        <taxon>Bacteria</taxon>
        <taxon>Bacillati</taxon>
        <taxon>Bacillota</taxon>
        <taxon>Bacilli</taxon>
        <taxon>Bacillales</taxon>
        <taxon>Paenibacillaceae</taxon>
        <taxon>Aneurinibacillus group</taxon>
        <taxon>Aneurinibacillus</taxon>
    </lineage>
</organism>
<dbReference type="SMART" id="SM00418">
    <property type="entry name" value="HTH_ARSR"/>
    <property type="match status" value="1"/>
</dbReference>
<keyword evidence="3" id="KW-0804">Transcription</keyword>
<dbReference type="PANTHER" id="PTHR43132">
    <property type="entry name" value="ARSENICAL RESISTANCE OPERON REPRESSOR ARSR-RELATED"/>
    <property type="match status" value="1"/>
</dbReference>
<dbReference type="AlphaFoldDB" id="A0A0U5BHH6"/>
<dbReference type="EMBL" id="AP017312">
    <property type="protein sequence ID" value="BAU29751.1"/>
    <property type="molecule type" value="Genomic_DNA"/>
</dbReference>
<dbReference type="PRINTS" id="PR00778">
    <property type="entry name" value="HTHARSR"/>
</dbReference>
<protein>
    <submittedName>
        <fullName evidence="5">Cadmium resistance transcriptional regulatory protein CadC</fullName>
    </submittedName>
</protein>
<name>A0A0U5BHH6_9BACL</name>
<dbReference type="RefSeq" id="WP_096467403.1">
    <property type="nucleotide sequence ID" value="NZ_AP017312.1"/>
</dbReference>
<dbReference type="GO" id="GO:0003700">
    <property type="term" value="F:DNA-binding transcription factor activity"/>
    <property type="evidence" value="ECO:0007669"/>
    <property type="project" value="InterPro"/>
</dbReference>
<dbReference type="Pfam" id="PF01022">
    <property type="entry name" value="HTH_5"/>
    <property type="match status" value="1"/>
</dbReference>
<reference evidence="5 6" key="1">
    <citation type="submission" date="2015-12" db="EMBL/GenBank/DDBJ databases">
        <title>Genome sequence of Aneurinibacillus soli.</title>
        <authorList>
            <person name="Lee J.S."/>
            <person name="Lee K.C."/>
            <person name="Kim K.K."/>
            <person name="Lee B.W."/>
        </authorList>
    </citation>
    <scope>NUCLEOTIDE SEQUENCE [LARGE SCALE GENOMIC DNA]</scope>
    <source>
        <strain evidence="5 6">CB4</strain>
    </source>
</reference>
<dbReference type="SUPFAM" id="SSF46785">
    <property type="entry name" value="Winged helix' DNA-binding domain"/>
    <property type="match status" value="1"/>
</dbReference>
<evidence type="ECO:0000256" key="1">
    <source>
        <dbReference type="ARBA" id="ARBA00023015"/>
    </source>
</evidence>
<dbReference type="InterPro" id="IPR036390">
    <property type="entry name" value="WH_DNA-bd_sf"/>
</dbReference>
<dbReference type="Proteomes" id="UP000217696">
    <property type="component" value="Chromosome"/>
</dbReference>
<dbReference type="CDD" id="cd00090">
    <property type="entry name" value="HTH_ARSR"/>
    <property type="match status" value="1"/>
</dbReference>
<proteinExistence type="predicted"/>
<keyword evidence="6" id="KW-1185">Reference proteome</keyword>
<evidence type="ECO:0000313" key="6">
    <source>
        <dbReference type="Proteomes" id="UP000217696"/>
    </source>
</evidence>
<dbReference type="PANTHER" id="PTHR43132:SF6">
    <property type="entry name" value="HTH-TYPE TRANSCRIPTIONAL REPRESSOR CZRA"/>
    <property type="match status" value="1"/>
</dbReference>
<dbReference type="Gene3D" id="1.10.10.10">
    <property type="entry name" value="Winged helix-like DNA-binding domain superfamily/Winged helix DNA-binding domain"/>
    <property type="match status" value="1"/>
</dbReference>
<gene>
    <name evidence="5" type="primary">cadC_2</name>
    <name evidence="5" type="ORF">CB4_03988</name>
</gene>
<accession>A0A0U5BHH6</accession>
<dbReference type="NCBIfam" id="NF033788">
    <property type="entry name" value="HTH_metalloreg"/>
    <property type="match status" value="1"/>
</dbReference>
<evidence type="ECO:0000256" key="4">
    <source>
        <dbReference type="ARBA" id="ARBA00043263"/>
    </source>
</evidence>
<dbReference type="GO" id="GO:0003677">
    <property type="term" value="F:DNA binding"/>
    <property type="evidence" value="ECO:0007669"/>
    <property type="project" value="UniProtKB-KW"/>
</dbReference>
<evidence type="ECO:0000256" key="3">
    <source>
        <dbReference type="ARBA" id="ARBA00023163"/>
    </source>
</evidence>
<dbReference type="KEGG" id="asoc:CB4_03988"/>
<dbReference type="InterPro" id="IPR036388">
    <property type="entry name" value="WH-like_DNA-bd_sf"/>
</dbReference>
<dbReference type="PROSITE" id="PS00846">
    <property type="entry name" value="HTH_ARSR_1"/>
    <property type="match status" value="1"/>
</dbReference>
<dbReference type="InterPro" id="IPR018334">
    <property type="entry name" value="ArsR_HTH"/>
</dbReference>
<dbReference type="InterPro" id="IPR011991">
    <property type="entry name" value="ArsR-like_HTH"/>
</dbReference>
<dbReference type="GO" id="GO:0046686">
    <property type="term" value="P:response to cadmium ion"/>
    <property type="evidence" value="ECO:0007669"/>
    <property type="project" value="UniProtKB-KW"/>
</dbReference>
<keyword evidence="1" id="KW-0805">Transcription regulation</keyword>
<keyword evidence="4" id="KW-0105">Cadmium resistance</keyword>